<dbReference type="NCBIfam" id="TIGR03860">
    <property type="entry name" value="FMN_nitrolo"/>
    <property type="match status" value="1"/>
</dbReference>
<dbReference type="InterPro" id="IPR051260">
    <property type="entry name" value="Diverse_substr_monoxygenases"/>
</dbReference>
<dbReference type="Gene3D" id="3.20.20.30">
    <property type="entry name" value="Luciferase-like domain"/>
    <property type="match status" value="1"/>
</dbReference>
<evidence type="ECO:0000256" key="3">
    <source>
        <dbReference type="ARBA" id="ARBA00023002"/>
    </source>
</evidence>
<feature type="domain" description="Luciferase-like" evidence="7">
    <location>
        <begin position="33"/>
        <end position="397"/>
    </location>
</feature>
<proteinExistence type="inferred from homology"/>
<comment type="similarity">
    <text evidence="5">Belongs to the NtaA/SnaA/DszA monooxygenase family.</text>
</comment>
<dbReference type="InterPro" id="IPR011251">
    <property type="entry name" value="Luciferase-like_dom"/>
</dbReference>
<dbReference type="GO" id="GO:0004497">
    <property type="term" value="F:monooxygenase activity"/>
    <property type="evidence" value="ECO:0007669"/>
    <property type="project" value="UniProtKB-KW"/>
</dbReference>
<comment type="caution">
    <text evidence="8">The sequence shown here is derived from an EMBL/GenBank/DDBJ whole genome shotgun (WGS) entry which is preliminary data.</text>
</comment>
<evidence type="ECO:0000259" key="7">
    <source>
        <dbReference type="Pfam" id="PF00296"/>
    </source>
</evidence>
<accession>A0ABV3PXD0</accession>
<evidence type="ECO:0000313" key="9">
    <source>
        <dbReference type="Proteomes" id="UP001555786"/>
    </source>
</evidence>
<dbReference type="SUPFAM" id="SSF51679">
    <property type="entry name" value="Bacterial luciferase-like"/>
    <property type="match status" value="1"/>
</dbReference>
<keyword evidence="2" id="KW-0288">FMN</keyword>
<dbReference type="Pfam" id="PF00296">
    <property type="entry name" value="Bac_luciferase"/>
    <property type="match status" value="1"/>
</dbReference>
<keyword evidence="4 8" id="KW-0503">Monooxygenase</keyword>
<reference evidence="8 9" key="1">
    <citation type="submission" date="2024-07" db="EMBL/GenBank/DDBJ databases">
        <title>Description of Labrys sedimenti sp. nov., isolated from a diclofenac-degrading enrichment culture.</title>
        <authorList>
            <person name="Tancsics A."/>
            <person name="Csepanyi A."/>
        </authorList>
    </citation>
    <scope>NUCLEOTIDE SEQUENCE [LARGE SCALE GENOMIC DNA]</scope>
    <source>
        <strain evidence="8 9">LMG 23578</strain>
    </source>
</reference>
<dbReference type="EC" id="1.14.-.-" evidence="8"/>
<evidence type="ECO:0000256" key="5">
    <source>
        <dbReference type="ARBA" id="ARBA00033748"/>
    </source>
</evidence>
<gene>
    <name evidence="8" type="ORF">ABXS05_32680</name>
</gene>
<dbReference type="InterPro" id="IPR016215">
    <property type="entry name" value="NTA_MOA"/>
</dbReference>
<dbReference type="PANTHER" id="PTHR30011:SF16">
    <property type="entry name" value="C2H2 FINGER DOMAIN TRANSCRIPTION FACTOR (EUROFUNG)-RELATED"/>
    <property type="match status" value="1"/>
</dbReference>
<organism evidence="8 9">
    <name type="scientific">Labrys neptuniae</name>
    <dbReference type="NCBI Taxonomy" id="376174"/>
    <lineage>
        <taxon>Bacteria</taxon>
        <taxon>Pseudomonadati</taxon>
        <taxon>Pseudomonadota</taxon>
        <taxon>Alphaproteobacteria</taxon>
        <taxon>Hyphomicrobiales</taxon>
        <taxon>Xanthobacteraceae</taxon>
        <taxon>Labrys</taxon>
    </lineage>
</organism>
<sequence length="473" mass="52119">MICVVSAEPIILNGFTMNSVSHVNYGLWQHPEDQTYRYTDLDYWLELARILDEGRFDNLFIADALGLLDVHGGSAEASLRTGTQSPLGDPLLLVSALAAATRDLGFGITVSTSYEKPYLLARKFTTLDHVTRGRIAWNVVTSQLDSAARNLGLEVQYPHDERYDRADEFLEVAYKLWQGSWEDDAVLRDRGSADRPEGLYTDPSKVHGIGHRGHYYNVPGPHLSEPSPQRVPVIFQAGGSPRGQAFAARHAEVVFVAGADAAGIRRNVAGIKELAREAGRAPGAIRFISALAVVTGEDDQTAQAKLDDYLRYYSLEGAITHYSASTGIDFAGHSLDEPLRYQDTNANRSLLRMFDDPASGRRWTLREAFLPDGGFGRVKTLVGGPARIADDLDAWLAETDTDGINLIHIVNPGSFRDFAQHIVPELDRRGRLRERRAGALRSRLFGTDSPRVPPDHPAARFAFPATQTAEARS</sequence>
<evidence type="ECO:0000256" key="6">
    <source>
        <dbReference type="SAM" id="MobiDB-lite"/>
    </source>
</evidence>
<evidence type="ECO:0000256" key="1">
    <source>
        <dbReference type="ARBA" id="ARBA00022630"/>
    </source>
</evidence>
<dbReference type="EMBL" id="JBFNQD010000025">
    <property type="protein sequence ID" value="MEW9310340.1"/>
    <property type="molecule type" value="Genomic_DNA"/>
</dbReference>
<dbReference type="Proteomes" id="UP001555786">
    <property type="component" value="Unassembled WGS sequence"/>
</dbReference>
<keyword evidence="3 8" id="KW-0560">Oxidoreductase</keyword>
<keyword evidence="1" id="KW-0285">Flavoprotein</keyword>
<dbReference type="InterPro" id="IPR036661">
    <property type="entry name" value="Luciferase-like_sf"/>
</dbReference>
<keyword evidence="9" id="KW-1185">Reference proteome</keyword>
<dbReference type="PIRSF" id="PIRSF000337">
    <property type="entry name" value="NTA_MOA"/>
    <property type="match status" value="1"/>
</dbReference>
<evidence type="ECO:0000313" key="8">
    <source>
        <dbReference type="EMBL" id="MEW9310340.1"/>
    </source>
</evidence>
<evidence type="ECO:0000256" key="4">
    <source>
        <dbReference type="ARBA" id="ARBA00023033"/>
    </source>
</evidence>
<name>A0ABV3PXD0_9HYPH</name>
<evidence type="ECO:0000256" key="2">
    <source>
        <dbReference type="ARBA" id="ARBA00022643"/>
    </source>
</evidence>
<protein>
    <submittedName>
        <fullName evidence="8">NtaA/DmoA family FMN-dependent monooxygenase</fullName>
        <ecNumber evidence="8">1.14.-.-</ecNumber>
    </submittedName>
</protein>
<dbReference type="RefSeq" id="WP_311943395.1">
    <property type="nucleotide sequence ID" value="NZ_JAVSCS010000040.1"/>
</dbReference>
<feature type="region of interest" description="Disordered" evidence="6">
    <location>
        <begin position="447"/>
        <end position="473"/>
    </location>
</feature>
<dbReference type="PANTHER" id="PTHR30011">
    <property type="entry name" value="ALKANESULFONATE MONOOXYGENASE-RELATED"/>
    <property type="match status" value="1"/>
</dbReference>